<gene>
    <name evidence="2" type="ORF">LCGC14_2901780</name>
</gene>
<sequence>MNAADLAAQLDNHFHLDRFPTDDFAVLPQFCREAAIPIQEYATASFLERFNGLMLDNADQIARVFTLVFPSDHVLAEVERRAAGEPALIFTHHPMDMETSGRGLIPISSEWLRRLRRTQISLYAAHAPLDCHETASTSRARFGSKLGQFASASTSPVSTDNTTILPLCPPDSSRLVRSSCSSMSRVNCTSRP</sequence>
<protein>
    <recommendedName>
        <fullName evidence="3">GTP cyclohydrolase 1 type 2 homolog</fullName>
    </recommendedName>
</protein>
<dbReference type="Pfam" id="PF01784">
    <property type="entry name" value="DUF34_NIF3"/>
    <property type="match status" value="1"/>
</dbReference>
<comment type="caution">
    <text evidence="2">The sequence shown here is derived from an EMBL/GenBank/DDBJ whole genome shotgun (WGS) entry which is preliminary data.</text>
</comment>
<comment type="similarity">
    <text evidence="1">Belongs to the GTP cyclohydrolase I type 2/NIF3 family.</text>
</comment>
<name>A0A0F8XU48_9ZZZZ</name>
<evidence type="ECO:0000313" key="2">
    <source>
        <dbReference type="EMBL" id="KKK72647.1"/>
    </source>
</evidence>
<dbReference type="EMBL" id="LAZR01057157">
    <property type="protein sequence ID" value="KKK72647.1"/>
    <property type="molecule type" value="Genomic_DNA"/>
</dbReference>
<evidence type="ECO:0000256" key="1">
    <source>
        <dbReference type="ARBA" id="ARBA00006964"/>
    </source>
</evidence>
<dbReference type="InterPro" id="IPR002678">
    <property type="entry name" value="DUF34/NIF3"/>
</dbReference>
<accession>A0A0F8XU48</accession>
<dbReference type="SUPFAM" id="SSF102705">
    <property type="entry name" value="NIF3 (NGG1p interacting factor 3)-like"/>
    <property type="match status" value="1"/>
</dbReference>
<dbReference type="InterPro" id="IPR036069">
    <property type="entry name" value="DUF34/NIF3_sf"/>
</dbReference>
<dbReference type="Gene3D" id="3.40.1390.30">
    <property type="entry name" value="NIF3 (NGG1p interacting factor 3)-like"/>
    <property type="match status" value="1"/>
</dbReference>
<proteinExistence type="inferred from homology"/>
<organism evidence="2">
    <name type="scientific">marine sediment metagenome</name>
    <dbReference type="NCBI Taxonomy" id="412755"/>
    <lineage>
        <taxon>unclassified sequences</taxon>
        <taxon>metagenomes</taxon>
        <taxon>ecological metagenomes</taxon>
    </lineage>
</organism>
<evidence type="ECO:0008006" key="3">
    <source>
        <dbReference type="Google" id="ProtNLM"/>
    </source>
</evidence>
<dbReference type="AlphaFoldDB" id="A0A0F8XU48"/>
<reference evidence="2" key="1">
    <citation type="journal article" date="2015" name="Nature">
        <title>Complex archaea that bridge the gap between prokaryotes and eukaryotes.</title>
        <authorList>
            <person name="Spang A."/>
            <person name="Saw J.H."/>
            <person name="Jorgensen S.L."/>
            <person name="Zaremba-Niedzwiedzka K."/>
            <person name="Martijn J."/>
            <person name="Lind A.E."/>
            <person name="van Eijk R."/>
            <person name="Schleper C."/>
            <person name="Guy L."/>
            <person name="Ettema T.J."/>
        </authorList>
    </citation>
    <scope>NUCLEOTIDE SEQUENCE</scope>
</reference>